<dbReference type="Gene3D" id="3.30.700.10">
    <property type="entry name" value="Glycoprotein, Type 4 Pilin"/>
    <property type="match status" value="1"/>
</dbReference>
<comment type="caution">
    <text evidence="6">The sequence shown here is derived from an EMBL/GenBank/DDBJ whole genome shotgun (WGS) entry which is preliminary data.</text>
</comment>
<keyword evidence="5" id="KW-0812">Transmembrane</keyword>
<organism evidence="6 7">
    <name type="scientific">Azomonas agilis</name>
    <dbReference type="NCBI Taxonomy" id="116849"/>
    <lineage>
        <taxon>Bacteria</taxon>
        <taxon>Pseudomonadati</taxon>
        <taxon>Pseudomonadota</taxon>
        <taxon>Gammaproteobacteria</taxon>
        <taxon>Pseudomonadales</taxon>
        <taxon>Pseudomonadaceae</taxon>
        <taxon>Azomonas</taxon>
    </lineage>
</organism>
<dbReference type="AlphaFoldDB" id="A0A562IZP6"/>
<keyword evidence="7" id="KW-1185">Reference proteome</keyword>
<dbReference type="InterPro" id="IPR000983">
    <property type="entry name" value="Bac_GSPG_pilin"/>
</dbReference>
<gene>
    <name evidence="6" type="ORF">LX59_01256</name>
</gene>
<reference evidence="6 7" key="1">
    <citation type="submission" date="2019-07" db="EMBL/GenBank/DDBJ databases">
        <title>Genomic Encyclopedia of Type Strains, Phase I: the one thousand microbial genomes (KMG-I) project.</title>
        <authorList>
            <person name="Kyrpides N."/>
        </authorList>
    </citation>
    <scope>NUCLEOTIDE SEQUENCE [LARGE SCALE GENOMIC DNA]</scope>
    <source>
        <strain evidence="6 7">DSM 375</strain>
    </source>
</reference>
<evidence type="ECO:0000256" key="3">
    <source>
        <dbReference type="ARBA" id="ARBA00029638"/>
    </source>
</evidence>
<comment type="similarity">
    <text evidence="1">Belongs to the N-Me-Phe pilin family.</text>
</comment>
<evidence type="ECO:0000313" key="7">
    <source>
        <dbReference type="Proteomes" id="UP000319627"/>
    </source>
</evidence>
<evidence type="ECO:0000256" key="2">
    <source>
        <dbReference type="ARBA" id="ARBA00022481"/>
    </source>
</evidence>
<feature type="transmembrane region" description="Helical" evidence="5">
    <location>
        <begin position="12"/>
        <end position="30"/>
    </location>
</feature>
<protein>
    <recommendedName>
        <fullName evidence="3">Pilin</fullName>
    </recommendedName>
</protein>
<dbReference type="Pfam" id="PF07963">
    <property type="entry name" value="N_methyl"/>
    <property type="match status" value="1"/>
</dbReference>
<evidence type="ECO:0000313" key="6">
    <source>
        <dbReference type="EMBL" id="TWH76333.1"/>
    </source>
</evidence>
<dbReference type="InterPro" id="IPR001082">
    <property type="entry name" value="Pilin"/>
</dbReference>
<feature type="disulfide bond" evidence="4">
    <location>
        <begin position="137"/>
        <end position="150"/>
    </location>
</feature>
<proteinExistence type="inferred from homology"/>
<dbReference type="GO" id="GO:0015628">
    <property type="term" value="P:protein secretion by the type II secretion system"/>
    <property type="evidence" value="ECO:0007669"/>
    <property type="project" value="InterPro"/>
</dbReference>
<dbReference type="NCBIfam" id="TIGR02532">
    <property type="entry name" value="IV_pilin_GFxxxE"/>
    <property type="match status" value="1"/>
</dbReference>
<accession>A0A562IZP6</accession>
<keyword evidence="2" id="KW-0488">Methylation</keyword>
<dbReference type="PRINTS" id="PR00813">
    <property type="entry name" value="BCTERIALGSPG"/>
</dbReference>
<sequence>MCYKKKHYGFSLLELTITISIISILGAIVINQYQNYIYRAQALAGLSEISPAKTTIDLKILEGLNNDISGSDTLTLNKVGLNKNKICSSISVSVTASNGLANINCMLKGGVKINGKTIQLTRTFSDAPDAYTGQWTCNTNLDETIKPKNCVSSLQN</sequence>
<dbReference type="InterPro" id="IPR045584">
    <property type="entry name" value="Pilin-like"/>
</dbReference>
<dbReference type="Proteomes" id="UP000319627">
    <property type="component" value="Unassembled WGS sequence"/>
</dbReference>
<keyword evidence="4" id="KW-1015">Disulfide bond</keyword>
<dbReference type="OrthoDB" id="115249at2"/>
<dbReference type="EMBL" id="VLKG01000003">
    <property type="protein sequence ID" value="TWH76333.1"/>
    <property type="molecule type" value="Genomic_DNA"/>
</dbReference>
<dbReference type="SUPFAM" id="SSF54523">
    <property type="entry name" value="Pili subunits"/>
    <property type="match status" value="1"/>
</dbReference>
<evidence type="ECO:0000256" key="1">
    <source>
        <dbReference type="ARBA" id="ARBA00005233"/>
    </source>
</evidence>
<evidence type="ECO:0000256" key="5">
    <source>
        <dbReference type="SAM" id="Phobius"/>
    </source>
</evidence>
<name>A0A562IZP6_9GAMM</name>
<keyword evidence="5" id="KW-0472">Membrane</keyword>
<dbReference type="GO" id="GO:0015627">
    <property type="term" value="C:type II protein secretion system complex"/>
    <property type="evidence" value="ECO:0007669"/>
    <property type="project" value="InterPro"/>
</dbReference>
<dbReference type="InterPro" id="IPR012902">
    <property type="entry name" value="N_methyl_site"/>
</dbReference>
<evidence type="ECO:0000256" key="4">
    <source>
        <dbReference type="PIRSR" id="PIRSR600983-52"/>
    </source>
</evidence>
<keyword evidence="5" id="KW-1133">Transmembrane helix</keyword>
<dbReference type="GO" id="GO:0007155">
    <property type="term" value="P:cell adhesion"/>
    <property type="evidence" value="ECO:0007669"/>
    <property type="project" value="InterPro"/>
</dbReference>
<dbReference type="Pfam" id="PF00114">
    <property type="entry name" value="Pilin"/>
    <property type="match status" value="1"/>
</dbReference>
<dbReference type="GO" id="GO:0009289">
    <property type="term" value="C:pilus"/>
    <property type="evidence" value="ECO:0007669"/>
    <property type="project" value="InterPro"/>
</dbReference>